<comment type="caution">
    <text evidence="1">The sequence shown here is derived from an EMBL/GenBank/DDBJ whole genome shotgun (WGS) entry which is preliminary data.</text>
</comment>
<reference evidence="1 2" key="1">
    <citation type="journal article" date="2019" name="Sci. Rep.">
        <title>Orb-weaving spider Araneus ventricosus genome elucidates the spidroin gene catalogue.</title>
        <authorList>
            <person name="Kono N."/>
            <person name="Nakamura H."/>
            <person name="Ohtoshi R."/>
            <person name="Moran D.A.P."/>
            <person name="Shinohara A."/>
            <person name="Yoshida Y."/>
            <person name="Fujiwara M."/>
            <person name="Mori M."/>
            <person name="Tomita M."/>
            <person name="Arakawa K."/>
        </authorList>
    </citation>
    <scope>NUCLEOTIDE SEQUENCE [LARGE SCALE GENOMIC DNA]</scope>
</reference>
<keyword evidence="2" id="KW-1185">Reference proteome</keyword>
<accession>A0A4Y2P1K5</accession>
<gene>
    <name evidence="1" type="ORF">AVEN_205719_1</name>
</gene>
<dbReference type="Proteomes" id="UP000499080">
    <property type="component" value="Unassembled WGS sequence"/>
</dbReference>
<dbReference type="AlphaFoldDB" id="A0A4Y2P1K5"/>
<dbReference type="EMBL" id="BGPR01010091">
    <property type="protein sequence ID" value="GBN44187.1"/>
    <property type="molecule type" value="Genomic_DNA"/>
</dbReference>
<name>A0A4Y2P1K5_ARAVE</name>
<protein>
    <submittedName>
        <fullName evidence="1">Uncharacterized protein</fullName>
    </submittedName>
</protein>
<proteinExistence type="predicted"/>
<evidence type="ECO:0000313" key="2">
    <source>
        <dbReference type="Proteomes" id="UP000499080"/>
    </source>
</evidence>
<sequence>MESEMATFPQPSLLSELNPNPAVTGHVTCKLVGRISAGYCSESGEKAVGRVVINQVLEVERRDERISIHIREMFLLEPQLGETGWTNLFQVYISKQASVYKSTQILRTLSGQRVNPFAKRFYFFNDTTTLVAITMNRGH</sequence>
<organism evidence="1 2">
    <name type="scientific">Araneus ventricosus</name>
    <name type="common">Orbweaver spider</name>
    <name type="synonym">Epeira ventricosa</name>
    <dbReference type="NCBI Taxonomy" id="182803"/>
    <lineage>
        <taxon>Eukaryota</taxon>
        <taxon>Metazoa</taxon>
        <taxon>Ecdysozoa</taxon>
        <taxon>Arthropoda</taxon>
        <taxon>Chelicerata</taxon>
        <taxon>Arachnida</taxon>
        <taxon>Araneae</taxon>
        <taxon>Araneomorphae</taxon>
        <taxon>Entelegynae</taxon>
        <taxon>Araneoidea</taxon>
        <taxon>Araneidae</taxon>
        <taxon>Araneus</taxon>
    </lineage>
</organism>
<evidence type="ECO:0000313" key="1">
    <source>
        <dbReference type="EMBL" id="GBN44187.1"/>
    </source>
</evidence>